<feature type="compositionally biased region" description="Acidic residues" evidence="1">
    <location>
        <begin position="313"/>
        <end position="322"/>
    </location>
</feature>
<dbReference type="GO" id="GO:0005509">
    <property type="term" value="F:calcium ion binding"/>
    <property type="evidence" value="ECO:0007669"/>
    <property type="project" value="InterPro"/>
</dbReference>
<evidence type="ECO:0000256" key="1">
    <source>
        <dbReference type="SAM" id="MobiDB-lite"/>
    </source>
</evidence>
<feature type="compositionally biased region" description="Polar residues" evidence="1">
    <location>
        <begin position="151"/>
        <end position="162"/>
    </location>
</feature>
<feature type="transmembrane region" description="Helical" evidence="2">
    <location>
        <begin position="346"/>
        <end position="365"/>
    </location>
</feature>
<evidence type="ECO:0000256" key="2">
    <source>
        <dbReference type="SAM" id="Phobius"/>
    </source>
</evidence>
<dbReference type="PANTHER" id="PTHR10199">
    <property type="entry name" value="THROMBOSPONDIN"/>
    <property type="match status" value="1"/>
</dbReference>
<feature type="compositionally biased region" description="Acidic residues" evidence="1">
    <location>
        <begin position="88"/>
        <end position="102"/>
    </location>
</feature>
<name>A0A0F9QRK6_9ZZZZ</name>
<evidence type="ECO:0000313" key="3">
    <source>
        <dbReference type="EMBL" id="KKN46870.1"/>
    </source>
</evidence>
<feature type="non-terminal residue" evidence="3">
    <location>
        <position position="1"/>
    </location>
</feature>
<sequence>WGNSTIGLNGCPDQDGDGWPDSMDDFPSDPTQWNDTDMDGYGDNPNGTNPDACPSEAGNSTLPGLGCPDQDGDTWADQNDSFPLDPQEWADQDDDGIGDNADDCPTVFGTSIYGRIGCIDGDDDGWADSYDAFPSDPTEWTDSDSDGVGNNADQCPTQAGSSTEDRVGCPDSDGDGWSDQGDQFPSDPNEWADSDADGIGDNADGCPLESGNSTRPKIGCPDTDQDGWADANDSCPLVPGNSTEPGPGCPDLDHDGIDDAQDPFLNDTDNDGLPNQWEEDHGLLNGSDDALGDPDGDGRTNIDEYYAGTDPNVFDEEPEDNVTPDSEPGSNGTGGGDQPLVDPVDAGGFIVSIILAIAGVAWVIIRRRKMPHYLAEIDGALDMRGLASVWDEIKRKLDKGRILAQHGVVLKEAVDGRREELEGLWEEWDDPDLEAPPEPDWYYENPGW</sequence>
<keyword evidence="2" id="KW-0472">Membrane</keyword>
<dbReference type="AlphaFoldDB" id="A0A0F9QRK6"/>
<accession>A0A0F9QRK6</accession>
<gene>
    <name evidence="3" type="ORF">LCGC14_0668820</name>
</gene>
<dbReference type="EMBL" id="LAZR01001308">
    <property type="protein sequence ID" value="KKN46870.1"/>
    <property type="molecule type" value="Genomic_DNA"/>
</dbReference>
<proteinExistence type="predicted"/>
<keyword evidence="2" id="KW-0812">Transmembrane</keyword>
<dbReference type="Gene3D" id="4.10.1080.10">
    <property type="entry name" value="TSP type-3 repeat"/>
    <property type="match status" value="2"/>
</dbReference>
<comment type="caution">
    <text evidence="3">The sequence shown here is derived from an EMBL/GenBank/DDBJ whole genome shotgun (WGS) entry which is preliminary data.</text>
</comment>
<feature type="region of interest" description="Disordered" evidence="1">
    <location>
        <begin position="1"/>
        <end position="340"/>
    </location>
</feature>
<organism evidence="3">
    <name type="scientific">marine sediment metagenome</name>
    <dbReference type="NCBI Taxonomy" id="412755"/>
    <lineage>
        <taxon>unclassified sequences</taxon>
        <taxon>metagenomes</taxon>
        <taxon>ecological metagenomes</taxon>
    </lineage>
</organism>
<reference evidence="3" key="1">
    <citation type="journal article" date="2015" name="Nature">
        <title>Complex archaea that bridge the gap between prokaryotes and eukaryotes.</title>
        <authorList>
            <person name="Spang A."/>
            <person name="Saw J.H."/>
            <person name="Jorgensen S.L."/>
            <person name="Zaremba-Niedzwiedzka K."/>
            <person name="Martijn J."/>
            <person name="Lind A.E."/>
            <person name="van Eijk R."/>
            <person name="Schleper C."/>
            <person name="Guy L."/>
            <person name="Ettema T.J."/>
        </authorList>
    </citation>
    <scope>NUCLEOTIDE SEQUENCE</scope>
</reference>
<dbReference type="PANTHER" id="PTHR10199:SF100">
    <property type="entry name" value="THROMBOSPONDIN, ISOFORM A"/>
    <property type="match status" value="1"/>
</dbReference>
<dbReference type="InterPro" id="IPR028974">
    <property type="entry name" value="TSP_type-3_rpt"/>
</dbReference>
<keyword evidence="2" id="KW-1133">Transmembrane helix</keyword>
<feature type="compositionally biased region" description="Acidic residues" evidence="1">
    <location>
        <begin position="14"/>
        <end position="27"/>
    </location>
</feature>
<protein>
    <submittedName>
        <fullName evidence="3">Uncharacterized protein</fullName>
    </submittedName>
</protein>